<keyword evidence="2" id="KW-1277">Toxin-antitoxin system</keyword>
<comment type="cofactor">
    <cofactor evidence="1">
        <name>Mg(2+)</name>
        <dbReference type="ChEBI" id="CHEBI:18420"/>
    </cofactor>
</comment>
<dbReference type="GO" id="GO:0005524">
    <property type="term" value="F:ATP binding"/>
    <property type="evidence" value="ECO:0007669"/>
    <property type="project" value="UniProtKB-KW"/>
</dbReference>
<comment type="caution">
    <text evidence="11">The sequence shown here is derived from an EMBL/GenBank/DDBJ whole genome shotgun (WGS) entry which is preliminary data.</text>
</comment>
<evidence type="ECO:0000256" key="8">
    <source>
        <dbReference type="ARBA" id="ARBA00022842"/>
    </source>
</evidence>
<dbReference type="AlphaFoldDB" id="A0A0F9QD70"/>
<comment type="similarity">
    <text evidence="9">Belongs to the MntA antitoxin family.</text>
</comment>
<sequence>MSELEQIKNIIKKHKEYIKNKFYVEKIGVFGSYIKGKEGTESDIDILVEFDGPIGWDFIELNEFLENILNKKVDLVSIKALKSQLKDNILNEVIYV</sequence>
<dbReference type="GO" id="GO:0046872">
    <property type="term" value="F:metal ion binding"/>
    <property type="evidence" value="ECO:0007669"/>
    <property type="project" value="UniProtKB-KW"/>
</dbReference>
<dbReference type="InterPro" id="IPR052038">
    <property type="entry name" value="Type-VII_TA_antitoxin"/>
</dbReference>
<keyword evidence="4" id="KW-0548">Nucleotidyltransferase</keyword>
<gene>
    <name evidence="11" type="ORF">LCGC14_0718310</name>
</gene>
<keyword evidence="8" id="KW-0460">Magnesium</keyword>
<reference evidence="11" key="1">
    <citation type="journal article" date="2015" name="Nature">
        <title>Complex archaea that bridge the gap between prokaryotes and eukaryotes.</title>
        <authorList>
            <person name="Spang A."/>
            <person name="Saw J.H."/>
            <person name="Jorgensen S.L."/>
            <person name="Zaremba-Niedzwiedzka K."/>
            <person name="Martijn J."/>
            <person name="Lind A.E."/>
            <person name="van Eijk R."/>
            <person name="Schleper C."/>
            <person name="Guy L."/>
            <person name="Ettema T.J."/>
        </authorList>
    </citation>
    <scope>NUCLEOTIDE SEQUENCE</scope>
</reference>
<keyword evidence="6" id="KW-0547">Nucleotide-binding</keyword>
<dbReference type="Gene3D" id="3.30.460.10">
    <property type="entry name" value="Beta Polymerase, domain 2"/>
    <property type="match status" value="1"/>
</dbReference>
<dbReference type="EMBL" id="LAZR01001615">
    <property type="protein sequence ID" value="KKN41935.1"/>
    <property type="molecule type" value="Genomic_DNA"/>
</dbReference>
<dbReference type="GO" id="GO:0016779">
    <property type="term" value="F:nucleotidyltransferase activity"/>
    <property type="evidence" value="ECO:0007669"/>
    <property type="project" value="UniProtKB-KW"/>
</dbReference>
<evidence type="ECO:0000256" key="2">
    <source>
        <dbReference type="ARBA" id="ARBA00022649"/>
    </source>
</evidence>
<dbReference type="Pfam" id="PF01909">
    <property type="entry name" value="NTP_transf_2"/>
    <property type="match status" value="1"/>
</dbReference>
<evidence type="ECO:0000256" key="9">
    <source>
        <dbReference type="ARBA" id="ARBA00038276"/>
    </source>
</evidence>
<keyword evidence="5" id="KW-0479">Metal-binding</keyword>
<accession>A0A0F9QD70</accession>
<organism evidence="11">
    <name type="scientific">marine sediment metagenome</name>
    <dbReference type="NCBI Taxonomy" id="412755"/>
    <lineage>
        <taxon>unclassified sequences</taxon>
        <taxon>metagenomes</taxon>
        <taxon>ecological metagenomes</taxon>
    </lineage>
</organism>
<evidence type="ECO:0000256" key="5">
    <source>
        <dbReference type="ARBA" id="ARBA00022723"/>
    </source>
</evidence>
<protein>
    <recommendedName>
        <fullName evidence="10">Polymerase nucleotidyl transferase domain-containing protein</fullName>
    </recommendedName>
</protein>
<dbReference type="InterPro" id="IPR002934">
    <property type="entry name" value="Polymerase_NTP_transf_dom"/>
</dbReference>
<dbReference type="CDD" id="cd05403">
    <property type="entry name" value="NT_KNTase_like"/>
    <property type="match status" value="1"/>
</dbReference>
<evidence type="ECO:0000256" key="3">
    <source>
        <dbReference type="ARBA" id="ARBA00022679"/>
    </source>
</evidence>
<evidence type="ECO:0000256" key="4">
    <source>
        <dbReference type="ARBA" id="ARBA00022695"/>
    </source>
</evidence>
<keyword evidence="7" id="KW-0067">ATP-binding</keyword>
<evidence type="ECO:0000259" key="10">
    <source>
        <dbReference type="Pfam" id="PF01909"/>
    </source>
</evidence>
<proteinExistence type="inferred from homology"/>
<evidence type="ECO:0000256" key="7">
    <source>
        <dbReference type="ARBA" id="ARBA00022840"/>
    </source>
</evidence>
<dbReference type="InterPro" id="IPR043519">
    <property type="entry name" value="NT_sf"/>
</dbReference>
<dbReference type="SUPFAM" id="SSF81301">
    <property type="entry name" value="Nucleotidyltransferase"/>
    <property type="match status" value="1"/>
</dbReference>
<evidence type="ECO:0000256" key="1">
    <source>
        <dbReference type="ARBA" id="ARBA00001946"/>
    </source>
</evidence>
<dbReference type="PANTHER" id="PTHR33571:SF19">
    <property type="entry name" value="PROTEIN ADENYLYLTRANSFERASE MJ0128-RELATED"/>
    <property type="match status" value="1"/>
</dbReference>
<name>A0A0F9QD70_9ZZZZ</name>
<evidence type="ECO:0000256" key="6">
    <source>
        <dbReference type="ARBA" id="ARBA00022741"/>
    </source>
</evidence>
<feature type="domain" description="Polymerase nucleotidyl transferase" evidence="10">
    <location>
        <begin position="11"/>
        <end position="96"/>
    </location>
</feature>
<keyword evidence="3" id="KW-0808">Transferase</keyword>
<evidence type="ECO:0000313" key="11">
    <source>
        <dbReference type="EMBL" id="KKN41935.1"/>
    </source>
</evidence>
<dbReference type="PANTHER" id="PTHR33571">
    <property type="entry name" value="SSL8005 PROTEIN"/>
    <property type="match status" value="1"/>
</dbReference>